<evidence type="ECO:0000313" key="2">
    <source>
        <dbReference type="EMBL" id="MDR6270037.1"/>
    </source>
</evidence>
<organism evidence="2 3">
    <name type="scientific">Arthrobacter russicus</name>
    <dbReference type="NCBI Taxonomy" id="172040"/>
    <lineage>
        <taxon>Bacteria</taxon>
        <taxon>Bacillati</taxon>
        <taxon>Actinomycetota</taxon>
        <taxon>Actinomycetes</taxon>
        <taxon>Micrococcales</taxon>
        <taxon>Micrococcaceae</taxon>
        <taxon>Arthrobacter</taxon>
    </lineage>
</organism>
<protein>
    <recommendedName>
        <fullName evidence="4">Lipoprotein</fullName>
    </recommendedName>
</protein>
<keyword evidence="1" id="KW-0732">Signal</keyword>
<comment type="caution">
    <text evidence="2">The sequence shown here is derived from an EMBL/GenBank/DDBJ whole genome shotgun (WGS) entry which is preliminary data.</text>
</comment>
<proteinExistence type="predicted"/>
<reference evidence="2 3" key="1">
    <citation type="submission" date="2023-07" db="EMBL/GenBank/DDBJ databases">
        <title>Sequencing the genomes of 1000 actinobacteria strains.</title>
        <authorList>
            <person name="Klenk H.-P."/>
        </authorList>
    </citation>
    <scope>NUCLEOTIDE SEQUENCE [LARGE SCALE GENOMIC DNA]</scope>
    <source>
        <strain evidence="2 3">DSM 14555</strain>
    </source>
</reference>
<dbReference type="RefSeq" id="WP_309798816.1">
    <property type="nucleotide sequence ID" value="NZ_BAAAHY010000005.1"/>
</dbReference>
<feature type="chain" id="PRO_5046550004" description="Lipoprotein" evidence="1">
    <location>
        <begin position="30"/>
        <end position="223"/>
    </location>
</feature>
<evidence type="ECO:0000313" key="3">
    <source>
        <dbReference type="Proteomes" id="UP001185069"/>
    </source>
</evidence>
<keyword evidence="3" id="KW-1185">Reference proteome</keyword>
<dbReference type="EMBL" id="JAVDQF010000001">
    <property type="protein sequence ID" value="MDR6270037.1"/>
    <property type="molecule type" value="Genomic_DNA"/>
</dbReference>
<evidence type="ECO:0008006" key="4">
    <source>
        <dbReference type="Google" id="ProtNLM"/>
    </source>
</evidence>
<gene>
    <name evidence="2" type="ORF">JOE69_002275</name>
</gene>
<feature type="signal peptide" evidence="1">
    <location>
        <begin position="1"/>
        <end position="29"/>
    </location>
</feature>
<name>A0ABU1JC83_9MICC</name>
<dbReference type="Proteomes" id="UP001185069">
    <property type="component" value="Unassembled WGS sequence"/>
</dbReference>
<accession>A0ABU1JC83</accession>
<evidence type="ECO:0000256" key="1">
    <source>
        <dbReference type="SAM" id="SignalP"/>
    </source>
</evidence>
<sequence>MKTLSLWRSVATATALSVSLLTGGAAAQAAPAPAFAPVAQTPAANAAAHRDYIADWLRGRITAAKDPNSPAVDPLRAALYQWLKIQAGPDQHATIEAVVKTMREPDGGFTWSPVTGIVPTLGFAVSPFPKRSKTVDLAGMSDVQIIAAVRDYATQNNDLLAKPGYYLGGWNDPATGIVYLDVSTVLDNPFQARKLCLTSAQIAFFDLQTMSSVTAKPALLPVG</sequence>